<reference evidence="2" key="1">
    <citation type="journal article" date="2020" name="MBio">
        <title>Horizontal gene transfer to a defensive symbiont with a reduced genome amongst a multipartite beetle microbiome.</title>
        <authorList>
            <person name="Waterworth S.C."/>
            <person name="Florez L.V."/>
            <person name="Rees E.R."/>
            <person name="Hertweck C."/>
            <person name="Kaltenpoth M."/>
            <person name="Kwan J.C."/>
        </authorList>
    </citation>
    <scope>NUCLEOTIDE SEQUENCE [LARGE SCALE GENOMIC DNA]</scope>
</reference>
<accession>A0A7V8G0C6</accession>
<dbReference type="Proteomes" id="UP000462435">
    <property type="component" value="Unassembled WGS sequence"/>
</dbReference>
<name>A0A7V8G0C6_9BURK</name>
<protein>
    <recommendedName>
        <fullName evidence="3">PepSY domain-containing protein</fullName>
    </recommendedName>
</protein>
<sequence>MRTRLHHIDRIHPFSPRHLFLRTGHRRHYRRVLAAVLVFIVCASMAPLVQAVVPYRSPDDYGPSLQAKQHRDDCRHQVLQTLDGKIESEDFVARTDREYFRYVVRKDLREVLFICDARTGEIRRQIDVWGDL</sequence>
<dbReference type="AlphaFoldDB" id="A0A7V8G0C6"/>
<evidence type="ECO:0000313" key="1">
    <source>
        <dbReference type="EMBL" id="KAF1048636.1"/>
    </source>
</evidence>
<gene>
    <name evidence="1" type="ORF">GAK35_00186</name>
</gene>
<comment type="caution">
    <text evidence="1">The sequence shown here is derived from an EMBL/GenBank/DDBJ whole genome shotgun (WGS) entry which is preliminary data.</text>
</comment>
<organism evidence="1 2">
    <name type="scientific">Herbaspirillum frisingense</name>
    <dbReference type="NCBI Taxonomy" id="92645"/>
    <lineage>
        <taxon>Bacteria</taxon>
        <taxon>Pseudomonadati</taxon>
        <taxon>Pseudomonadota</taxon>
        <taxon>Betaproteobacteria</taxon>
        <taxon>Burkholderiales</taxon>
        <taxon>Oxalobacteraceae</taxon>
        <taxon>Herbaspirillum</taxon>
    </lineage>
</organism>
<dbReference type="EMBL" id="WNDX01000003">
    <property type="protein sequence ID" value="KAF1048636.1"/>
    <property type="molecule type" value="Genomic_DNA"/>
</dbReference>
<evidence type="ECO:0008006" key="3">
    <source>
        <dbReference type="Google" id="ProtNLM"/>
    </source>
</evidence>
<evidence type="ECO:0000313" key="2">
    <source>
        <dbReference type="Proteomes" id="UP000462435"/>
    </source>
</evidence>
<proteinExistence type="predicted"/>